<proteinExistence type="predicted"/>
<dbReference type="HOGENOM" id="CLU_1420048_0_0_11"/>
<organism evidence="2 3">
    <name type="scientific">Actinoplanes friuliensis DSM 7358</name>
    <dbReference type="NCBI Taxonomy" id="1246995"/>
    <lineage>
        <taxon>Bacteria</taxon>
        <taxon>Bacillati</taxon>
        <taxon>Actinomycetota</taxon>
        <taxon>Actinomycetes</taxon>
        <taxon>Micromonosporales</taxon>
        <taxon>Micromonosporaceae</taxon>
        <taxon>Actinoplanes</taxon>
    </lineage>
</organism>
<dbReference type="AlphaFoldDB" id="U5W0V4"/>
<dbReference type="KEGG" id="afs:AFR_16465"/>
<evidence type="ECO:0000256" key="1">
    <source>
        <dbReference type="SAM" id="SignalP"/>
    </source>
</evidence>
<protein>
    <submittedName>
        <fullName evidence="2">Uncharacterized protein</fullName>
    </submittedName>
</protein>
<evidence type="ECO:0000313" key="3">
    <source>
        <dbReference type="Proteomes" id="UP000017746"/>
    </source>
</evidence>
<dbReference type="Proteomes" id="UP000017746">
    <property type="component" value="Chromosome"/>
</dbReference>
<dbReference type="EMBL" id="CP006272">
    <property type="protein sequence ID" value="AGZ41575.1"/>
    <property type="molecule type" value="Genomic_DNA"/>
</dbReference>
<keyword evidence="1" id="KW-0732">Signal</keyword>
<accession>U5W0V4</accession>
<evidence type="ECO:0000313" key="2">
    <source>
        <dbReference type="EMBL" id="AGZ41575.1"/>
    </source>
</evidence>
<feature type="signal peptide" evidence="1">
    <location>
        <begin position="1"/>
        <end position="20"/>
    </location>
</feature>
<keyword evidence="3" id="KW-1185">Reference proteome</keyword>
<dbReference type="PATRIC" id="fig|1246995.3.peg.3339"/>
<reference evidence="2 3" key="1">
    <citation type="journal article" date="2014" name="J. Biotechnol.">
        <title>Complete genome sequence of the actinobacterium Actinoplanes friuliensis HAG 010964, producer of the lipopeptide antibiotic friulimycin.</title>
        <authorList>
            <person name="Ruckert C."/>
            <person name="Szczepanowski R."/>
            <person name="Albersmeier A."/>
            <person name="Goesmann A."/>
            <person name="Fischer N."/>
            <person name="Steinkamper A."/>
            <person name="Puhler A."/>
            <person name="Biener R."/>
            <person name="Schwartz D."/>
            <person name="Kalinowski J."/>
        </authorList>
    </citation>
    <scope>NUCLEOTIDE SEQUENCE [LARGE SCALE GENOMIC DNA]</scope>
    <source>
        <strain evidence="2 3">DSM 7358</strain>
    </source>
</reference>
<feature type="chain" id="PRO_5038674867" evidence="1">
    <location>
        <begin position="21"/>
        <end position="179"/>
    </location>
</feature>
<sequence>MLFRFLAAGALALATLGTSAAPATATAAAPAGTTEVLSVQGAGPYRIGASRQSLAAAGLVSWVDERPGCPIVNAGATGDWAGVILLAFRDGRLAEVGTATVPPRSPAGASVGMTWTELEGIYGRRGALIHNTDGEPAYLVRKGSRVELFTGHPIRQGAGYFQVGPADFVLNNFLHGPAC</sequence>
<gene>
    <name evidence="2" type="ORF">AFR_16465</name>
</gene>
<dbReference type="OrthoDB" id="3403922at2"/>
<dbReference type="eggNOG" id="ENOG5032I2P">
    <property type="taxonomic scope" value="Bacteria"/>
</dbReference>
<name>U5W0V4_9ACTN</name>